<evidence type="ECO:0000256" key="1">
    <source>
        <dbReference type="SAM" id="SignalP"/>
    </source>
</evidence>
<dbReference type="AlphaFoldDB" id="A0A8X6UU40"/>
<organism evidence="2 3">
    <name type="scientific">Nephila pilipes</name>
    <name type="common">Giant wood spider</name>
    <name type="synonym">Nephila maculata</name>
    <dbReference type="NCBI Taxonomy" id="299642"/>
    <lineage>
        <taxon>Eukaryota</taxon>
        <taxon>Metazoa</taxon>
        <taxon>Ecdysozoa</taxon>
        <taxon>Arthropoda</taxon>
        <taxon>Chelicerata</taxon>
        <taxon>Arachnida</taxon>
        <taxon>Araneae</taxon>
        <taxon>Araneomorphae</taxon>
        <taxon>Entelegynae</taxon>
        <taxon>Araneoidea</taxon>
        <taxon>Nephilidae</taxon>
        <taxon>Nephila</taxon>
    </lineage>
</organism>
<protein>
    <submittedName>
        <fullName evidence="2">Uncharacterized protein</fullName>
    </submittedName>
</protein>
<sequence length="101" mass="11514">MSNFALFIFIIASASTAAEASSEVASIPLILPEEKGRSNWSQQSFITLADKKNIHSVENRSHQEEFNFRYKWDTAHLSFDHSQFQSSQKRLTFCSCIISSH</sequence>
<keyword evidence="3" id="KW-1185">Reference proteome</keyword>
<evidence type="ECO:0000313" key="2">
    <source>
        <dbReference type="EMBL" id="GFU43563.1"/>
    </source>
</evidence>
<comment type="caution">
    <text evidence="2">The sequence shown here is derived from an EMBL/GenBank/DDBJ whole genome shotgun (WGS) entry which is preliminary data.</text>
</comment>
<name>A0A8X6UU40_NEPPI</name>
<feature type="chain" id="PRO_5036471622" evidence="1">
    <location>
        <begin position="21"/>
        <end position="101"/>
    </location>
</feature>
<reference evidence="2" key="1">
    <citation type="submission" date="2020-08" db="EMBL/GenBank/DDBJ databases">
        <title>Multicomponent nature underlies the extraordinary mechanical properties of spider dragline silk.</title>
        <authorList>
            <person name="Kono N."/>
            <person name="Nakamura H."/>
            <person name="Mori M."/>
            <person name="Yoshida Y."/>
            <person name="Ohtoshi R."/>
            <person name="Malay A.D."/>
            <person name="Moran D.A.P."/>
            <person name="Tomita M."/>
            <person name="Numata K."/>
            <person name="Arakawa K."/>
        </authorList>
    </citation>
    <scope>NUCLEOTIDE SEQUENCE</scope>
</reference>
<gene>
    <name evidence="2" type="ORF">NPIL_318391</name>
</gene>
<evidence type="ECO:0000313" key="3">
    <source>
        <dbReference type="Proteomes" id="UP000887013"/>
    </source>
</evidence>
<feature type="signal peptide" evidence="1">
    <location>
        <begin position="1"/>
        <end position="20"/>
    </location>
</feature>
<dbReference type="Proteomes" id="UP000887013">
    <property type="component" value="Unassembled WGS sequence"/>
</dbReference>
<proteinExistence type="predicted"/>
<accession>A0A8X6UU40</accession>
<keyword evidence="1" id="KW-0732">Signal</keyword>
<dbReference type="EMBL" id="BMAW01036335">
    <property type="protein sequence ID" value="GFU43563.1"/>
    <property type="molecule type" value="Genomic_DNA"/>
</dbReference>